<keyword evidence="4" id="KW-1185">Reference proteome</keyword>
<feature type="signal peptide" evidence="2">
    <location>
        <begin position="1"/>
        <end position="24"/>
    </location>
</feature>
<protein>
    <submittedName>
        <fullName evidence="3">Extracellular solute-binding protein</fullName>
    </submittedName>
</protein>
<dbReference type="EMBL" id="JACXIY010000001">
    <property type="protein sequence ID" value="MBD2867234.1"/>
    <property type="molecule type" value="Genomic_DNA"/>
</dbReference>
<dbReference type="PANTHER" id="PTHR43649:SF12">
    <property type="entry name" value="DIACETYLCHITOBIOSE BINDING PROTEIN DASA"/>
    <property type="match status" value="1"/>
</dbReference>
<feature type="chain" id="PRO_5038657674" evidence="2">
    <location>
        <begin position="25"/>
        <end position="562"/>
    </location>
</feature>
<dbReference type="PANTHER" id="PTHR43649">
    <property type="entry name" value="ARABINOSE-BINDING PROTEIN-RELATED"/>
    <property type="match status" value="1"/>
</dbReference>
<comment type="caution">
    <text evidence="3">The sequence shown here is derived from an EMBL/GenBank/DDBJ whole genome shotgun (WGS) entry which is preliminary data.</text>
</comment>
<feature type="region of interest" description="Disordered" evidence="1">
    <location>
        <begin position="32"/>
        <end position="52"/>
    </location>
</feature>
<gene>
    <name evidence="3" type="ORF">IDH41_01495</name>
</gene>
<dbReference type="SUPFAM" id="SSF53850">
    <property type="entry name" value="Periplasmic binding protein-like II"/>
    <property type="match status" value="1"/>
</dbReference>
<dbReference type="RefSeq" id="WP_190857610.1">
    <property type="nucleotide sequence ID" value="NZ_JACXIY010000001.1"/>
</dbReference>
<dbReference type="AlphaFoldDB" id="A0A927CGU3"/>
<proteinExistence type="predicted"/>
<evidence type="ECO:0000313" key="4">
    <source>
        <dbReference type="Proteomes" id="UP000632125"/>
    </source>
</evidence>
<sequence>MRNKKFKKASLLLVVILLLGTLFACSNGNNGGGSEASNAPSADNGGNDGEKPVDEVTLKVLHNWNGSSGSEVDMTAVEQVIKEKTGVTIEWEYTKGSEVEKVNAIFATQDLPDIYTGPAWGGELDGIIKAAKEDQLVDLSDKLDKYPNLAKAIEKENVPPALYEKAFDAYGGKQFLLYQNHPATPEDAMDWLYGFYVRKDIAEKVGVDPQSVKTKDDLYNFLKKIKDAGLEENGQPVIPLGGFHNGWAVGIGNTMFYGAGYVDKGDGTYENSFFTKEYEDYTLYYRKLISEGLLDPEAFTQTDPIANEKIKQGRIAVLAAHFPAIYDSAKEYVKAHPGSEYVPVGPLDRAGAEPDRPVDLAIQGNNVTVIPKKSKNVDAALRLLDYLASDEGFMLVRYGVQGVHWDMENDKPVAKQEWFDKFAADTTGKAKKNEGISIGLESMSGQDRINSVAGGDIWADQERLAAMENARTILRPNGTSVISAYNPGDVMMKSEQWEMLKPSMDKIGDVWKEAIYAKSDEAALKIINDLRGQMEKTGYKEAIAYTNENLKGKEVVTLQMPN</sequence>
<dbReference type="InterPro" id="IPR006059">
    <property type="entry name" value="SBP"/>
</dbReference>
<dbReference type="PROSITE" id="PS51257">
    <property type="entry name" value="PROKAR_LIPOPROTEIN"/>
    <property type="match status" value="1"/>
</dbReference>
<dbReference type="InterPro" id="IPR050490">
    <property type="entry name" value="Bact_solute-bd_prot1"/>
</dbReference>
<accession>A0A927CGU3</accession>
<dbReference type="Pfam" id="PF01547">
    <property type="entry name" value="SBP_bac_1"/>
    <property type="match status" value="1"/>
</dbReference>
<keyword evidence="2" id="KW-0732">Signal</keyword>
<name>A0A927CGU3_9BACL</name>
<evidence type="ECO:0000313" key="3">
    <source>
        <dbReference type="EMBL" id="MBD2867234.1"/>
    </source>
</evidence>
<reference evidence="3" key="1">
    <citation type="submission" date="2020-09" db="EMBL/GenBank/DDBJ databases">
        <title>A novel bacterium of genus Paenibacillus, isolated from South China Sea.</title>
        <authorList>
            <person name="Huang H."/>
            <person name="Mo K."/>
            <person name="Hu Y."/>
        </authorList>
    </citation>
    <scope>NUCLEOTIDE SEQUENCE</scope>
    <source>
        <strain evidence="3">IB182493</strain>
    </source>
</reference>
<dbReference type="Gene3D" id="3.40.190.10">
    <property type="entry name" value="Periplasmic binding protein-like II"/>
    <property type="match status" value="2"/>
</dbReference>
<dbReference type="Proteomes" id="UP000632125">
    <property type="component" value="Unassembled WGS sequence"/>
</dbReference>
<evidence type="ECO:0000256" key="2">
    <source>
        <dbReference type="SAM" id="SignalP"/>
    </source>
</evidence>
<evidence type="ECO:0000256" key="1">
    <source>
        <dbReference type="SAM" id="MobiDB-lite"/>
    </source>
</evidence>
<organism evidence="3 4">
    <name type="scientific">Paenibacillus arenilitoris</name>
    <dbReference type="NCBI Taxonomy" id="2772299"/>
    <lineage>
        <taxon>Bacteria</taxon>
        <taxon>Bacillati</taxon>
        <taxon>Bacillota</taxon>
        <taxon>Bacilli</taxon>
        <taxon>Bacillales</taxon>
        <taxon>Paenibacillaceae</taxon>
        <taxon>Paenibacillus</taxon>
    </lineage>
</organism>